<sequence>MPSPKVNKVTPSSPKQVKTTSLSVKVVKQKMSSPSTAAKQKVALPSAKVKQMASPSAKTLPCTKKQSSKDSKRMNKIQTPESVKKKARIYSPHDNDDDDESNILNNEEGMPTPGDGVVGDELDGELPIQLMYLKLESKPPADRDSATKAKRDAMLAESQTPSHRYQERDISLGLRSMQRFNSTAKIIISASVFVRPMLWALQ</sequence>
<feature type="region of interest" description="Disordered" evidence="1">
    <location>
        <begin position="1"/>
        <end position="121"/>
    </location>
</feature>
<comment type="caution">
    <text evidence="2">The sequence shown here is derived from an EMBL/GenBank/DDBJ whole genome shotgun (WGS) entry which is preliminary data.</text>
</comment>
<organism evidence="2 3">
    <name type="scientific">Phytophthora boehmeriae</name>
    <dbReference type="NCBI Taxonomy" id="109152"/>
    <lineage>
        <taxon>Eukaryota</taxon>
        <taxon>Sar</taxon>
        <taxon>Stramenopiles</taxon>
        <taxon>Oomycota</taxon>
        <taxon>Peronosporomycetes</taxon>
        <taxon>Peronosporales</taxon>
        <taxon>Peronosporaceae</taxon>
        <taxon>Phytophthora</taxon>
    </lineage>
</organism>
<evidence type="ECO:0000313" key="2">
    <source>
        <dbReference type="EMBL" id="KAG7394308.1"/>
    </source>
</evidence>
<gene>
    <name evidence="2" type="ORF">PHYBOEH_005377</name>
</gene>
<dbReference type="Proteomes" id="UP000693981">
    <property type="component" value="Unassembled WGS sequence"/>
</dbReference>
<dbReference type="EMBL" id="JAGDFL010000281">
    <property type="protein sequence ID" value="KAG7394308.1"/>
    <property type="molecule type" value="Genomic_DNA"/>
</dbReference>
<feature type="region of interest" description="Disordered" evidence="1">
    <location>
        <begin position="135"/>
        <end position="166"/>
    </location>
</feature>
<dbReference type="AlphaFoldDB" id="A0A8T1WPP4"/>
<evidence type="ECO:0000313" key="3">
    <source>
        <dbReference type="Proteomes" id="UP000693981"/>
    </source>
</evidence>
<feature type="compositionally biased region" description="Low complexity" evidence="1">
    <location>
        <begin position="15"/>
        <end position="30"/>
    </location>
</feature>
<feature type="compositionally biased region" description="Basic and acidic residues" evidence="1">
    <location>
        <begin position="135"/>
        <end position="154"/>
    </location>
</feature>
<protein>
    <submittedName>
        <fullName evidence="2">Uncharacterized protein</fullName>
    </submittedName>
</protein>
<name>A0A8T1WPP4_9STRA</name>
<keyword evidence="3" id="KW-1185">Reference proteome</keyword>
<proteinExistence type="predicted"/>
<accession>A0A8T1WPP4</accession>
<reference evidence="2" key="1">
    <citation type="submission" date="2021-02" db="EMBL/GenBank/DDBJ databases">
        <authorList>
            <person name="Palmer J.M."/>
        </authorList>
    </citation>
    <scope>NUCLEOTIDE SEQUENCE</scope>
    <source>
        <strain evidence="2">SCRP23</strain>
    </source>
</reference>
<evidence type="ECO:0000256" key="1">
    <source>
        <dbReference type="SAM" id="MobiDB-lite"/>
    </source>
</evidence>